<dbReference type="Pfam" id="PF06995">
    <property type="entry name" value="Phage_P2_GpU"/>
    <property type="match status" value="1"/>
</dbReference>
<gene>
    <name evidence="1" type="ORF">EDC16_105167</name>
    <name evidence="2" type="ORF">FHQ21_12080</name>
</gene>
<reference evidence="1 3" key="1">
    <citation type="submission" date="2019-03" db="EMBL/GenBank/DDBJ databases">
        <title>Genomic Encyclopedia of Type Strains, Phase IV (KMG-IV): sequencing the most valuable type-strain genomes for metagenomic binning, comparative biology and taxonomic classification.</title>
        <authorList>
            <person name="Goeker M."/>
        </authorList>
    </citation>
    <scope>NUCLEOTIDE SEQUENCE [LARGE SCALE GENOMIC DNA]</scope>
    <source>
        <strain evidence="1 3">DSM 28140</strain>
    </source>
</reference>
<accession>A0A4R3Y8J1</accession>
<dbReference type="InterPro" id="IPR016912">
    <property type="entry name" value="Phage_P2_GpU"/>
</dbReference>
<name>A0A4R3Y8J1_9PAST</name>
<dbReference type="AlphaFoldDB" id="A0A4R3Y8J1"/>
<dbReference type="PIRSF" id="PIRSF029208">
    <property type="entry name" value="Phage_tail_GPU"/>
    <property type="match status" value="1"/>
</dbReference>
<dbReference type="EMBL" id="SMCP01000005">
    <property type="protein sequence ID" value="TCV87248.1"/>
    <property type="molecule type" value="Genomic_DNA"/>
</dbReference>
<dbReference type="Proteomes" id="UP000305526">
    <property type="component" value="Unassembled WGS sequence"/>
</dbReference>
<dbReference type="RefSeq" id="WP_132966740.1">
    <property type="nucleotide sequence ID" value="NZ_LEKL01000064.1"/>
</dbReference>
<dbReference type="Proteomes" id="UP000294619">
    <property type="component" value="Unassembled WGS sequence"/>
</dbReference>
<evidence type="ECO:0000313" key="2">
    <source>
        <dbReference type="EMBL" id="TNG87540.1"/>
    </source>
</evidence>
<evidence type="ECO:0000313" key="4">
    <source>
        <dbReference type="Proteomes" id="UP000305526"/>
    </source>
</evidence>
<dbReference type="EMBL" id="VDGV01000154">
    <property type="protein sequence ID" value="TNG87540.1"/>
    <property type="molecule type" value="Genomic_DNA"/>
</dbReference>
<sequence>MFQQSAMMIFGLFVFTQQTIPYQELSRQLNWRHPTNSVIGRLPKTQFTGKESETITINGVLMPSLTGGRMSLGMLELMAEMGKSYPLIGGNFEFFGFFVIESFSETRSFLFADGAARRIEFSMTLKRTNDSMLLEYTDQLLEMI</sequence>
<organism evidence="1 3">
    <name type="scientific">Testudinibacter aquarius</name>
    <dbReference type="NCBI Taxonomy" id="1524974"/>
    <lineage>
        <taxon>Bacteria</taxon>
        <taxon>Pseudomonadati</taxon>
        <taxon>Pseudomonadota</taxon>
        <taxon>Gammaproteobacteria</taxon>
        <taxon>Pasteurellales</taxon>
        <taxon>Pasteurellaceae</taxon>
        <taxon>Testudinibacter</taxon>
    </lineage>
</organism>
<evidence type="ECO:0000313" key="1">
    <source>
        <dbReference type="EMBL" id="TCV87248.1"/>
    </source>
</evidence>
<evidence type="ECO:0000313" key="3">
    <source>
        <dbReference type="Proteomes" id="UP000294619"/>
    </source>
</evidence>
<comment type="caution">
    <text evidence="1">The sequence shown here is derived from an EMBL/GenBank/DDBJ whole genome shotgun (WGS) entry which is preliminary data.</text>
</comment>
<dbReference type="InterPro" id="IPR009734">
    <property type="entry name" value="Myoviridae_GpU"/>
</dbReference>
<keyword evidence="4" id="KW-1185">Reference proteome</keyword>
<reference evidence="2 4" key="2">
    <citation type="submission" date="2019-05" db="EMBL/GenBank/DDBJ databases">
        <title>Pasteurellaceae isolates from reptiles.</title>
        <authorList>
            <person name="Bojesen A.M."/>
            <person name="Lund E."/>
        </authorList>
    </citation>
    <scope>NUCLEOTIDE SEQUENCE [LARGE SCALE GENOMIC DNA]</scope>
    <source>
        <strain evidence="2 4">ELNT2x</strain>
    </source>
</reference>
<proteinExistence type="predicted"/>
<protein>
    <submittedName>
        <fullName evidence="2">Oxidoreductase</fullName>
    </submittedName>
</protein>